<evidence type="ECO:0000259" key="2">
    <source>
        <dbReference type="Pfam" id="PF02601"/>
    </source>
</evidence>
<dbReference type="InterPro" id="IPR020579">
    <property type="entry name" value="Exonuc_VII_lsu_C"/>
</dbReference>
<name>A0A7C5U8D8_9BACT</name>
<keyword evidence="1" id="KW-0540">Nuclease</keyword>
<dbReference type="EC" id="3.1.11.6" evidence="1"/>
<dbReference type="PANTHER" id="PTHR30008:SF0">
    <property type="entry name" value="EXODEOXYRIBONUCLEASE 7 LARGE SUBUNIT"/>
    <property type="match status" value="1"/>
</dbReference>
<organism evidence="3">
    <name type="scientific">Fervidobacterium nodosum</name>
    <dbReference type="NCBI Taxonomy" id="2424"/>
    <lineage>
        <taxon>Bacteria</taxon>
        <taxon>Thermotogati</taxon>
        <taxon>Thermotogota</taxon>
        <taxon>Thermotogae</taxon>
        <taxon>Thermotogales</taxon>
        <taxon>Fervidobacteriaceae</taxon>
        <taxon>Fervidobacterium</taxon>
    </lineage>
</organism>
<dbReference type="GO" id="GO:0009318">
    <property type="term" value="C:exodeoxyribonuclease VII complex"/>
    <property type="evidence" value="ECO:0007669"/>
    <property type="project" value="UniProtKB-UniRule"/>
</dbReference>
<gene>
    <name evidence="3" type="primary">xseA</name>
    <name evidence="3" type="ORF">ENM46_02995</name>
</gene>
<keyword evidence="1" id="KW-0269">Exonuclease</keyword>
<dbReference type="GO" id="GO:0006308">
    <property type="term" value="P:DNA catabolic process"/>
    <property type="evidence" value="ECO:0007669"/>
    <property type="project" value="UniProtKB-UniRule"/>
</dbReference>
<evidence type="ECO:0000313" key="3">
    <source>
        <dbReference type="EMBL" id="HHR33895.1"/>
    </source>
</evidence>
<dbReference type="NCBIfam" id="TIGR00237">
    <property type="entry name" value="xseA"/>
    <property type="match status" value="1"/>
</dbReference>
<comment type="subcellular location">
    <subcellularLocation>
        <location evidence="1">Cytoplasm</location>
    </subcellularLocation>
</comment>
<evidence type="ECO:0000256" key="1">
    <source>
        <dbReference type="RuleBase" id="RU004355"/>
    </source>
</evidence>
<accession>A0A7C5U8D8</accession>
<dbReference type="EMBL" id="DRXW01000189">
    <property type="protein sequence ID" value="HHR33895.1"/>
    <property type="molecule type" value="Genomic_DNA"/>
</dbReference>
<dbReference type="AlphaFoldDB" id="A0A7C5U8D8"/>
<dbReference type="GO" id="GO:0008855">
    <property type="term" value="F:exodeoxyribonuclease VII activity"/>
    <property type="evidence" value="ECO:0007669"/>
    <property type="project" value="UniProtKB-UniRule"/>
</dbReference>
<protein>
    <recommendedName>
        <fullName evidence="1">Exodeoxyribonuclease 7 large subunit</fullName>
        <ecNumber evidence="1">3.1.11.6</ecNumber>
    </recommendedName>
</protein>
<keyword evidence="1 3" id="KW-0378">Hydrolase</keyword>
<reference evidence="3" key="1">
    <citation type="journal article" date="2020" name="mSystems">
        <title>Genome- and Community-Level Interaction Insights into Carbon Utilization and Element Cycling Functions of Hydrothermarchaeota in Hydrothermal Sediment.</title>
        <authorList>
            <person name="Zhou Z."/>
            <person name="Liu Y."/>
            <person name="Xu W."/>
            <person name="Pan J."/>
            <person name="Luo Z.H."/>
            <person name="Li M."/>
        </authorList>
    </citation>
    <scope>NUCLEOTIDE SEQUENCE [LARGE SCALE GENOMIC DNA]</scope>
    <source>
        <strain evidence="3">SpSt-1088</strain>
    </source>
</reference>
<dbReference type="GO" id="GO:0005737">
    <property type="term" value="C:cytoplasm"/>
    <property type="evidence" value="ECO:0007669"/>
    <property type="project" value="UniProtKB-SubCell"/>
</dbReference>
<sequence>MENIPSRYNEPYVVEFPTLRDFVEYIDLRLRETDLTKTRFKFSADVVKVKPYNGSLYVTVSQETKDGRKTELTVIIWKNLTQTILRTLGLKTPYDLEHKKWEFQGRLSFYPDRSQFSFWADSVTPQGESDILQRRQKIKELLKKEGLLTEVIHELSELEPIKYIAVITSKTAQGYFDFLSNLLVPDNIRPVVHLYESSMQGATTAEEVISALNKIELFCREFMIKYDVIVIIRGGGGPSDLMYFDDYNLARRIAHMNNFIPVLTGIGHEKDETLPDFVAWRRFPTPTAVAKEISNQLKNYLELIETSYREIKQLTLGRLQLVTTKLNEGIKNVLDEVLNKNIIKVHNELVKDGEAIYKLFSLKEYERLLSYTFVESLSNKIDIQISNFDKTFRQDQSILEKTINVNIQSKKQQIENLQKLSELFEKGYAKALDLVEQNREELVKTGGPLSALAFGGALITKSGTLIQRKEQLRSNDEINVNFLDGSVKAKIEEIE</sequence>
<proteinExistence type="inferred from homology"/>
<dbReference type="PANTHER" id="PTHR30008">
    <property type="entry name" value="EXODEOXYRIBONUCLEASE 7 LARGE SUBUNIT"/>
    <property type="match status" value="1"/>
</dbReference>
<feature type="domain" description="Exonuclease VII large subunit C-terminal" evidence="2">
    <location>
        <begin position="161"/>
        <end position="490"/>
    </location>
</feature>
<dbReference type="InterPro" id="IPR003753">
    <property type="entry name" value="Exonuc_VII_L"/>
</dbReference>
<comment type="catalytic activity">
    <reaction evidence="1">
        <text>Exonucleolytic cleavage in either 5'- to 3'- or 3'- to 5'-direction to yield nucleoside 5'-phosphates.</text>
        <dbReference type="EC" id="3.1.11.6"/>
    </reaction>
</comment>
<comment type="similarity">
    <text evidence="1">Belongs to the XseA family.</text>
</comment>
<dbReference type="Pfam" id="PF02601">
    <property type="entry name" value="Exonuc_VII_L"/>
    <property type="match status" value="1"/>
</dbReference>
<comment type="caution">
    <text evidence="3">The sequence shown here is derived from an EMBL/GenBank/DDBJ whole genome shotgun (WGS) entry which is preliminary data.</text>
</comment>